<dbReference type="OrthoDB" id="430345at2759"/>
<evidence type="ECO:0000313" key="2">
    <source>
        <dbReference type="Proteomes" id="UP000649617"/>
    </source>
</evidence>
<name>A0A812MYE2_SYMPI</name>
<gene>
    <name evidence="1" type="primary">ACP5</name>
    <name evidence="1" type="ORF">SPIL2461_LOCUS6228</name>
</gene>
<dbReference type="AlphaFoldDB" id="A0A812MYE2"/>
<evidence type="ECO:0000313" key="1">
    <source>
        <dbReference type="EMBL" id="CAE7278268.1"/>
    </source>
</evidence>
<organism evidence="1 2">
    <name type="scientific">Symbiodinium pilosum</name>
    <name type="common">Dinoflagellate</name>
    <dbReference type="NCBI Taxonomy" id="2952"/>
    <lineage>
        <taxon>Eukaryota</taxon>
        <taxon>Sar</taxon>
        <taxon>Alveolata</taxon>
        <taxon>Dinophyceae</taxon>
        <taxon>Suessiales</taxon>
        <taxon>Symbiodiniaceae</taxon>
        <taxon>Symbiodinium</taxon>
    </lineage>
</organism>
<accession>A0A812MYE2</accession>
<feature type="non-terminal residue" evidence="1">
    <location>
        <position position="1"/>
    </location>
</feature>
<sequence>MEEWWKALEDEFNLELRALFQFENPKMKKLLQKLFKSSVHEEAESLVTQDDFLLACRMASRDELMWHLVYMIAGHEMDSADDRSTCGEDPIAAIVNWN</sequence>
<comment type="caution">
    <text evidence="1">The sequence shown here is derived from an EMBL/GenBank/DDBJ whole genome shotgun (WGS) entry which is preliminary data.</text>
</comment>
<dbReference type="EMBL" id="CAJNIZ010009240">
    <property type="protein sequence ID" value="CAE7278268.1"/>
    <property type="molecule type" value="Genomic_DNA"/>
</dbReference>
<protein>
    <submittedName>
        <fullName evidence="1">ACP5 protein</fullName>
    </submittedName>
</protein>
<keyword evidence="2" id="KW-1185">Reference proteome</keyword>
<feature type="non-terminal residue" evidence="1">
    <location>
        <position position="98"/>
    </location>
</feature>
<dbReference type="Proteomes" id="UP000649617">
    <property type="component" value="Unassembled WGS sequence"/>
</dbReference>
<proteinExistence type="predicted"/>
<reference evidence="1" key="1">
    <citation type="submission" date="2021-02" db="EMBL/GenBank/DDBJ databases">
        <authorList>
            <person name="Dougan E. K."/>
            <person name="Rhodes N."/>
            <person name="Thang M."/>
            <person name="Chan C."/>
        </authorList>
    </citation>
    <scope>NUCLEOTIDE SEQUENCE</scope>
</reference>